<evidence type="ECO:0000313" key="4">
    <source>
        <dbReference type="EMBL" id="KAG0690471.1"/>
    </source>
</evidence>
<dbReference type="PROSITE" id="PS50192">
    <property type="entry name" value="T_SNARE"/>
    <property type="match status" value="1"/>
</dbReference>
<keyword evidence="2" id="KW-1133">Transmembrane helix</keyword>
<dbReference type="Gene3D" id="1.20.5.110">
    <property type="match status" value="1"/>
</dbReference>
<dbReference type="PANTHER" id="PTHR19957:SF38">
    <property type="entry name" value="LD27581P"/>
    <property type="match status" value="1"/>
</dbReference>
<dbReference type="InterPro" id="IPR006012">
    <property type="entry name" value="Syntaxin/epimorphin_CS"/>
</dbReference>
<dbReference type="InterPro" id="IPR000727">
    <property type="entry name" value="T_SNARE_dom"/>
</dbReference>
<dbReference type="InterPro" id="IPR045242">
    <property type="entry name" value="Syntaxin"/>
</dbReference>
<name>A0A9P6WNQ9_9ASCO</name>
<dbReference type="GO" id="GO:0006886">
    <property type="term" value="P:intracellular protein transport"/>
    <property type="evidence" value="ECO:0007669"/>
    <property type="project" value="InterPro"/>
</dbReference>
<evidence type="ECO:0000259" key="3">
    <source>
        <dbReference type="PROSITE" id="PS50192"/>
    </source>
</evidence>
<dbReference type="GO" id="GO:0006906">
    <property type="term" value="P:vesicle fusion"/>
    <property type="evidence" value="ECO:0007669"/>
    <property type="project" value="TreeGrafter"/>
</dbReference>
<dbReference type="PANTHER" id="PTHR19957">
    <property type="entry name" value="SYNTAXIN"/>
    <property type="match status" value="1"/>
</dbReference>
<sequence>MTDISLHELKSELNSKSFECFSNEISRHLLNITTQLRSVDKQINILERHAHDNNVINYDEIETIEIHFTNIGGSIDDLNDDIKDLEKISHIDSDKYRYRDDNDNNSDYTDNEDDKRKHLIVEKLGKGVNETRILLEKMQATVLEIKKHPLNSTDILNLSVNNEPGDNQALEDTNTSRGMIGGKVFQIQHTPLNAEQIEAQHYEAIQREAEINKIVNSVGELNQIFHDMDTLVNNQGELVDNIESNIYSTLENTRYADRELRKADSWDRKRRRFSCVLIVVVIIVMFILLALIS</sequence>
<dbReference type="GO" id="GO:0005484">
    <property type="term" value="F:SNAP receptor activity"/>
    <property type="evidence" value="ECO:0007669"/>
    <property type="project" value="InterPro"/>
</dbReference>
<feature type="domain" description="T-SNARE coiled-coil homology" evidence="3">
    <location>
        <begin position="201"/>
        <end position="263"/>
    </location>
</feature>
<dbReference type="Pfam" id="PF05739">
    <property type="entry name" value="SNARE"/>
    <property type="match status" value="1"/>
</dbReference>
<keyword evidence="5" id="KW-1185">Reference proteome</keyword>
<protein>
    <recommendedName>
        <fullName evidence="3">t-SNARE coiled-coil homology domain-containing protein</fullName>
    </recommendedName>
</protein>
<evidence type="ECO:0000256" key="1">
    <source>
        <dbReference type="ARBA" id="ARBA00009063"/>
    </source>
</evidence>
<dbReference type="CDD" id="cd15840">
    <property type="entry name" value="SNARE_Qa"/>
    <property type="match status" value="1"/>
</dbReference>
<dbReference type="OrthoDB" id="364348at2759"/>
<dbReference type="GO" id="GO:0031201">
    <property type="term" value="C:SNARE complex"/>
    <property type="evidence" value="ECO:0007669"/>
    <property type="project" value="TreeGrafter"/>
</dbReference>
<organism evidence="4 5">
    <name type="scientific">Pichia californica</name>
    <dbReference type="NCBI Taxonomy" id="460514"/>
    <lineage>
        <taxon>Eukaryota</taxon>
        <taxon>Fungi</taxon>
        <taxon>Dikarya</taxon>
        <taxon>Ascomycota</taxon>
        <taxon>Saccharomycotina</taxon>
        <taxon>Pichiomycetes</taxon>
        <taxon>Pichiales</taxon>
        <taxon>Pichiaceae</taxon>
        <taxon>Pichia</taxon>
    </lineage>
</organism>
<dbReference type="EMBL" id="PUHW01000031">
    <property type="protein sequence ID" value="KAG0690471.1"/>
    <property type="molecule type" value="Genomic_DNA"/>
</dbReference>
<dbReference type="PROSITE" id="PS00914">
    <property type="entry name" value="SYNTAXIN"/>
    <property type="match status" value="1"/>
</dbReference>
<dbReference type="GO" id="GO:0048278">
    <property type="term" value="P:vesicle docking"/>
    <property type="evidence" value="ECO:0007669"/>
    <property type="project" value="TreeGrafter"/>
</dbReference>
<evidence type="ECO:0000256" key="2">
    <source>
        <dbReference type="SAM" id="Phobius"/>
    </source>
</evidence>
<accession>A0A9P6WNQ9</accession>
<gene>
    <name evidence="4" type="ORF">C6P40_002846</name>
</gene>
<dbReference type="SMART" id="SM00397">
    <property type="entry name" value="t_SNARE"/>
    <property type="match status" value="1"/>
</dbReference>
<dbReference type="GO" id="GO:0012505">
    <property type="term" value="C:endomembrane system"/>
    <property type="evidence" value="ECO:0007669"/>
    <property type="project" value="TreeGrafter"/>
</dbReference>
<feature type="transmembrane region" description="Helical" evidence="2">
    <location>
        <begin position="273"/>
        <end position="292"/>
    </location>
</feature>
<keyword evidence="2" id="KW-0472">Membrane</keyword>
<comment type="caution">
    <text evidence="4">The sequence shown here is derived from an EMBL/GenBank/DDBJ whole genome shotgun (WGS) entry which is preliminary data.</text>
</comment>
<evidence type="ECO:0000313" key="5">
    <source>
        <dbReference type="Proteomes" id="UP000697127"/>
    </source>
</evidence>
<dbReference type="Proteomes" id="UP000697127">
    <property type="component" value="Unassembled WGS sequence"/>
</dbReference>
<dbReference type="GO" id="GO:0000149">
    <property type="term" value="F:SNARE binding"/>
    <property type="evidence" value="ECO:0007669"/>
    <property type="project" value="TreeGrafter"/>
</dbReference>
<reference evidence="4" key="1">
    <citation type="submission" date="2020-11" db="EMBL/GenBank/DDBJ databases">
        <title>Kefir isolates.</title>
        <authorList>
            <person name="Marcisauskas S."/>
            <person name="Kim Y."/>
            <person name="Blasche S."/>
        </authorList>
    </citation>
    <scope>NUCLEOTIDE SEQUENCE</scope>
    <source>
        <strain evidence="4">Olga-1</strain>
    </source>
</reference>
<keyword evidence="2" id="KW-0812">Transmembrane</keyword>
<dbReference type="InterPro" id="IPR010989">
    <property type="entry name" value="SNARE"/>
</dbReference>
<proteinExistence type="inferred from homology"/>
<comment type="similarity">
    <text evidence="1">Belongs to the syntaxin family.</text>
</comment>
<dbReference type="SUPFAM" id="SSF47661">
    <property type="entry name" value="t-snare proteins"/>
    <property type="match status" value="1"/>
</dbReference>
<dbReference type="AlphaFoldDB" id="A0A9P6WNQ9"/>